<evidence type="ECO:0000256" key="2">
    <source>
        <dbReference type="ARBA" id="ARBA00006285"/>
    </source>
</evidence>
<dbReference type="SUPFAM" id="SSF55545">
    <property type="entry name" value="beta-N-acetylhexosaminidase-like domain"/>
    <property type="match status" value="1"/>
</dbReference>
<name>A0ABW4RE86_9BACL</name>
<keyword evidence="10" id="KW-1185">Reference proteome</keyword>
<dbReference type="EMBL" id="JBHUEH010000009">
    <property type="protein sequence ID" value="MFD1884455.1"/>
    <property type="molecule type" value="Genomic_DNA"/>
</dbReference>
<gene>
    <name evidence="9" type="ORF">ACFSC9_02880</name>
</gene>
<keyword evidence="6" id="KW-0732">Signal</keyword>
<dbReference type="Gene3D" id="3.30.379.10">
    <property type="entry name" value="Chitobiase/beta-hexosaminidase domain 2-like"/>
    <property type="match status" value="1"/>
</dbReference>
<feature type="signal peptide" evidence="6">
    <location>
        <begin position="1"/>
        <end position="24"/>
    </location>
</feature>
<evidence type="ECO:0000256" key="4">
    <source>
        <dbReference type="ARBA" id="ARBA00022801"/>
    </source>
</evidence>
<comment type="similarity">
    <text evidence="2">Belongs to the glycosyl hydrolase 20 family.</text>
</comment>
<feature type="chain" id="PRO_5046833543" description="beta-N-acetylhexosaminidase" evidence="6">
    <location>
        <begin position="25"/>
        <end position="265"/>
    </location>
</feature>
<evidence type="ECO:0000256" key="6">
    <source>
        <dbReference type="SAM" id="SignalP"/>
    </source>
</evidence>
<comment type="catalytic activity">
    <reaction evidence="1">
        <text>Hydrolysis of terminal non-reducing N-acetyl-D-hexosamine residues in N-acetyl-beta-D-hexosaminides.</text>
        <dbReference type="EC" id="3.2.1.52"/>
    </reaction>
</comment>
<reference evidence="10" key="1">
    <citation type="journal article" date="2019" name="Int. J. Syst. Evol. Microbiol.">
        <title>The Global Catalogue of Microorganisms (GCM) 10K type strain sequencing project: providing services to taxonomists for standard genome sequencing and annotation.</title>
        <authorList>
            <consortium name="The Broad Institute Genomics Platform"/>
            <consortium name="The Broad Institute Genome Sequencing Center for Infectious Disease"/>
            <person name="Wu L."/>
            <person name="Ma J."/>
        </authorList>
    </citation>
    <scope>NUCLEOTIDE SEQUENCE [LARGE SCALE GENOMIC DNA]</scope>
    <source>
        <strain evidence="10">CCUG 54950</strain>
    </source>
</reference>
<feature type="domain" description="Beta-hexosaminidase bacterial type N-terminal" evidence="8">
    <location>
        <begin position="101"/>
        <end position="173"/>
    </location>
</feature>
<evidence type="ECO:0000313" key="9">
    <source>
        <dbReference type="EMBL" id="MFD1884455.1"/>
    </source>
</evidence>
<evidence type="ECO:0000259" key="7">
    <source>
        <dbReference type="Pfam" id="PF00728"/>
    </source>
</evidence>
<evidence type="ECO:0000256" key="1">
    <source>
        <dbReference type="ARBA" id="ARBA00001231"/>
    </source>
</evidence>
<proteinExistence type="inferred from homology"/>
<comment type="caution">
    <text evidence="9">The sequence shown here is derived from an EMBL/GenBank/DDBJ whole genome shotgun (WGS) entry which is preliminary data.</text>
</comment>
<dbReference type="InterPro" id="IPR029018">
    <property type="entry name" value="Hex-like_dom2"/>
</dbReference>
<dbReference type="EC" id="3.2.1.52" evidence="3"/>
<evidence type="ECO:0000259" key="8">
    <source>
        <dbReference type="Pfam" id="PF02838"/>
    </source>
</evidence>
<keyword evidence="4" id="KW-0378">Hydrolase</keyword>
<dbReference type="InterPro" id="IPR017853">
    <property type="entry name" value="GH"/>
</dbReference>
<accession>A0ABW4RE86</accession>
<dbReference type="SUPFAM" id="SSF51445">
    <property type="entry name" value="(Trans)glycosidases"/>
    <property type="match status" value="1"/>
</dbReference>
<dbReference type="Gene3D" id="3.20.20.80">
    <property type="entry name" value="Glycosidases"/>
    <property type="match status" value="1"/>
</dbReference>
<evidence type="ECO:0000313" key="10">
    <source>
        <dbReference type="Proteomes" id="UP001597233"/>
    </source>
</evidence>
<dbReference type="InterPro" id="IPR015882">
    <property type="entry name" value="HEX_bac_N"/>
</dbReference>
<dbReference type="PRINTS" id="PR00738">
    <property type="entry name" value="GLHYDRLASE20"/>
</dbReference>
<evidence type="ECO:0000256" key="5">
    <source>
        <dbReference type="ARBA" id="ARBA00023295"/>
    </source>
</evidence>
<protein>
    <recommendedName>
        <fullName evidence="3">beta-N-acetylhexosaminidase</fullName>
        <ecNumber evidence="3">3.2.1.52</ecNumber>
    </recommendedName>
</protein>
<organism evidence="9 10">
    <name type="scientific">Paenibacillus wenxiniae</name>
    <dbReference type="NCBI Taxonomy" id="1636843"/>
    <lineage>
        <taxon>Bacteria</taxon>
        <taxon>Bacillati</taxon>
        <taxon>Bacillota</taxon>
        <taxon>Bacilli</taxon>
        <taxon>Bacillales</taxon>
        <taxon>Paenibacillaceae</taxon>
        <taxon>Paenibacillus</taxon>
    </lineage>
</organism>
<sequence length="265" mass="29436">MKKSCLLLMIVLLVVTSFSSIANAQTQSQVSESSSSSNRQQISVQQYIPNGTAVWKLQKGTRLYIVQDGGNTVDPTLASVVKLVDAELAAKGLPSSEPLPIQTGDESLAEAGDIIIRLGQLSETSNSEAYKLEIADRIKLTAPTARGILYGLRTIEQQLLVSGDLQYGTIIDYPTLSERSYHIDMARKFYTKDWLIQQVKESSWLKINTLELHFSENEGFRLESKVHPEVMSPEYITQAEMKEILAVAKQYQVDIIPSFDSPGHL</sequence>
<dbReference type="Pfam" id="PF00728">
    <property type="entry name" value="Glyco_hydro_20"/>
    <property type="match status" value="1"/>
</dbReference>
<dbReference type="InterPro" id="IPR025705">
    <property type="entry name" value="Beta_hexosaminidase_sua/sub"/>
</dbReference>
<dbReference type="PANTHER" id="PTHR22600">
    <property type="entry name" value="BETA-HEXOSAMINIDASE"/>
    <property type="match status" value="1"/>
</dbReference>
<feature type="domain" description="Glycoside hydrolase family 20 catalytic" evidence="7">
    <location>
        <begin position="179"/>
        <end position="264"/>
    </location>
</feature>
<keyword evidence="5" id="KW-0326">Glycosidase</keyword>
<evidence type="ECO:0000256" key="3">
    <source>
        <dbReference type="ARBA" id="ARBA00012663"/>
    </source>
</evidence>
<dbReference type="RefSeq" id="WP_347326218.1">
    <property type="nucleotide sequence ID" value="NZ_JBCGUH010000010.1"/>
</dbReference>
<dbReference type="Proteomes" id="UP001597233">
    <property type="component" value="Unassembled WGS sequence"/>
</dbReference>
<dbReference type="InterPro" id="IPR015883">
    <property type="entry name" value="Glyco_hydro_20_cat"/>
</dbReference>
<dbReference type="Pfam" id="PF02838">
    <property type="entry name" value="Glyco_hydro_20b"/>
    <property type="match status" value="1"/>
</dbReference>
<dbReference type="PANTHER" id="PTHR22600:SF57">
    <property type="entry name" value="BETA-N-ACETYLHEXOSAMINIDASE"/>
    <property type="match status" value="1"/>
</dbReference>